<gene>
    <name evidence="6" type="ORF">KP509_02G057300</name>
</gene>
<keyword evidence="7" id="KW-1185">Reference proteome</keyword>
<evidence type="ECO:0000313" key="6">
    <source>
        <dbReference type="EMBL" id="KAH7443943.1"/>
    </source>
</evidence>
<organism evidence="6 7">
    <name type="scientific">Ceratopteris richardii</name>
    <name type="common">Triangle waterfern</name>
    <dbReference type="NCBI Taxonomy" id="49495"/>
    <lineage>
        <taxon>Eukaryota</taxon>
        <taxon>Viridiplantae</taxon>
        <taxon>Streptophyta</taxon>
        <taxon>Embryophyta</taxon>
        <taxon>Tracheophyta</taxon>
        <taxon>Polypodiopsida</taxon>
        <taxon>Polypodiidae</taxon>
        <taxon>Polypodiales</taxon>
        <taxon>Pteridineae</taxon>
        <taxon>Pteridaceae</taxon>
        <taxon>Parkerioideae</taxon>
        <taxon>Ceratopteris</taxon>
    </lineage>
</organism>
<dbReference type="InterPro" id="IPR036093">
    <property type="entry name" value="NAC_dom_sf"/>
</dbReference>
<evidence type="ECO:0000259" key="5">
    <source>
        <dbReference type="PROSITE" id="PS51005"/>
    </source>
</evidence>
<keyword evidence="3" id="KW-0804">Transcription</keyword>
<dbReference type="GO" id="GO:0006355">
    <property type="term" value="P:regulation of DNA-templated transcription"/>
    <property type="evidence" value="ECO:0007669"/>
    <property type="project" value="InterPro"/>
</dbReference>
<dbReference type="PANTHER" id="PTHR31744">
    <property type="entry name" value="PROTEIN CUP-SHAPED COTYLEDON 2-RELATED"/>
    <property type="match status" value="1"/>
</dbReference>
<dbReference type="PANTHER" id="PTHR31744:SF221">
    <property type="entry name" value="NAC DOMAIN-CONTAINING PROTEIN 43-LIKE"/>
    <property type="match status" value="1"/>
</dbReference>
<dbReference type="OrthoDB" id="1917385at2759"/>
<evidence type="ECO:0000256" key="4">
    <source>
        <dbReference type="ARBA" id="ARBA00023242"/>
    </source>
</evidence>
<proteinExistence type="predicted"/>
<name>A0A8T2VDZ2_CERRI</name>
<dbReference type="EMBL" id="CM035407">
    <property type="protein sequence ID" value="KAH7443943.1"/>
    <property type="molecule type" value="Genomic_DNA"/>
</dbReference>
<feature type="domain" description="NAC" evidence="5">
    <location>
        <begin position="14"/>
        <end position="170"/>
    </location>
</feature>
<evidence type="ECO:0000256" key="3">
    <source>
        <dbReference type="ARBA" id="ARBA00023163"/>
    </source>
</evidence>
<keyword evidence="2" id="KW-0238">DNA-binding</keyword>
<keyword evidence="4" id="KW-0539">Nucleus</keyword>
<dbReference type="GO" id="GO:0003677">
    <property type="term" value="F:DNA binding"/>
    <property type="evidence" value="ECO:0007669"/>
    <property type="project" value="UniProtKB-KW"/>
</dbReference>
<dbReference type="InterPro" id="IPR003441">
    <property type="entry name" value="NAC-dom"/>
</dbReference>
<evidence type="ECO:0000256" key="1">
    <source>
        <dbReference type="ARBA" id="ARBA00023015"/>
    </source>
</evidence>
<accession>A0A8T2VDZ2</accession>
<protein>
    <recommendedName>
        <fullName evidence="5">NAC domain-containing protein</fullName>
    </recommendedName>
</protein>
<evidence type="ECO:0000256" key="2">
    <source>
        <dbReference type="ARBA" id="ARBA00023125"/>
    </source>
</evidence>
<reference evidence="6" key="1">
    <citation type="submission" date="2021-08" db="EMBL/GenBank/DDBJ databases">
        <title>WGS assembly of Ceratopteris richardii.</title>
        <authorList>
            <person name="Marchant D.B."/>
            <person name="Chen G."/>
            <person name="Jenkins J."/>
            <person name="Shu S."/>
            <person name="Leebens-Mack J."/>
            <person name="Grimwood J."/>
            <person name="Schmutz J."/>
            <person name="Soltis P."/>
            <person name="Soltis D."/>
            <person name="Chen Z.-H."/>
        </authorList>
    </citation>
    <scope>NUCLEOTIDE SEQUENCE</scope>
    <source>
        <strain evidence="6">Whitten #5841</strain>
        <tissue evidence="6">Leaf</tissue>
    </source>
</reference>
<dbReference type="SUPFAM" id="SSF101941">
    <property type="entry name" value="NAC domain"/>
    <property type="match status" value="1"/>
</dbReference>
<dbReference type="Proteomes" id="UP000825935">
    <property type="component" value="Chromosome 2"/>
</dbReference>
<keyword evidence="1" id="KW-0805">Transcription regulation</keyword>
<comment type="caution">
    <text evidence="6">The sequence shown here is derived from an EMBL/GenBank/DDBJ whole genome shotgun (WGS) entry which is preliminary data.</text>
</comment>
<dbReference type="Gene3D" id="2.170.150.80">
    <property type="entry name" value="NAC domain"/>
    <property type="match status" value="1"/>
</dbReference>
<dbReference type="FunFam" id="2.170.150.80:FF:000003">
    <property type="entry name" value="NAC domain-containing protein"/>
    <property type="match status" value="1"/>
</dbReference>
<evidence type="ECO:0000313" key="7">
    <source>
        <dbReference type="Proteomes" id="UP000825935"/>
    </source>
</evidence>
<dbReference type="Pfam" id="PF02365">
    <property type="entry name" value="NAM"/>
    <property type="match status" value="1"/>
</dbReference>
<sequence length="468" mass="53542">MEKDKSYNNSTARVPPGFRFHPTDEELVNYYLRKKVNMEKFDLDVIRDVDLNKLEPWDIHERCRIDATQQAEWYFFSHKDKKYPTGTRTNRATAAGFWKATGRDKAVHSGYKRIGMRKTLVFYRGRAPHGQKTDWIMHEYRLEENTDLSGAGISYGSNEDGWVVCRVFKKRIHYTNSNQHSNKVRHDALATTFNYQQNVTSEEERSSLVSTPTTMDCFTQEDETLTTDISTTIKCKEEIDIFNDEYTHEQLAFLHLPPLESPRSDEPLVRQRVDDSDDGCHTLQQSSPNHLKFMKKPMRNFTSDCTASLSYIQEHSTPSTKPLIIANRSDFRSNSSSCTSMLNSAIFASGCTDVGDETFMLNTNTLTLADYICPSTSDHWSHILESLPKDLRLYHQSSANTNINVDQALVSMNPSNTVDCFDPANSSSPRNQTFQSVSQFTVSHSQALSDHLLAHNMPDTDIWSSFSR</sequence>
<dbReference type="AlphaFoldDB" id="A0A8T2VDZ2"/>
<dbReference type="PROSITE" id="PS51005">
    <property type="entry name" value="NAC"/>
    <property type="match status" value="1"/>
</dbReference>